<dbReference type="RefSeq" id="WP_305472903.1">
    <property type="nucleotide sequence ID" value="NZ_JAUYVT010000018.1"/>
</dbReference>
<dbReference type="Gene3D" id="1.25.40.10">
    <property type="entry name" value="Tetratricopeptide repeat domain"/>
    <property type="match status" value="1"/>
</dbReference>
<accession>A0ABT9FHJ2</accession>
<dbReference type="InterPro" id="IPR029787">
    <property type="entry name" value="Nucleotide_cyclase"/>
</dbReference>
<feature type="transmembrane region" description="Helical" evidence="2">
    <location>
        <begin position="445"/>
        <end position="466"/>
    </location>
</feature>
<dbReference type="Proteomes" id="UP001177212">
    <property type="component" value="Unassembled WGS sequence"/>
</dbReference>
<dbReference type="PANTHER" id="PTHR45138">
    <property type="entry name" value="REGULATORY COMPONENTS OF SENSORY TRANSDUCTION SYSTEM"/>
    <property type="match status" value="1"/>
</dbReference>
<dbReference type="SUPFAM" id="SSF48452">
    <property type="entry name" value="TPR-like"/>
    <property type="match status" value="1"/>
</dbReference>
<proteinExistence type="predicted"/>
<dbReference type="CDD" id="cd01949">
    <property type="entry name" value="GGDEF"/>
    <property type="match status" value="1"/>
</dbReference>
<dbReference type="EMBL" id="JAUYVT010000018">
    <property type="protein sequence ID" value="MDP2566257.1"/>
    <property type="molecule type" value="Genomic_DNA"/>
</dbReference>
<name>A0ABT9FHJ2_9GAMM</name>
<gene>
    <name evidence="4" type="ORF">Q8W34_16535</name>
</gene>
<keyword evidence="2" id="KW-1133">Transmembrane helix</keyword>
<keyword evidence="2" id="KW-0812">Transmembrane</keyword>
<evidence type="ECO:0000259" key="3">
    <source>
        <dbReference type="PROSITE" id="PS50887"/>
    </source>
</evidence>
<keyword evidence="5" id="KW-1185">Reference proteome</keyword>
<reference evidence="4" key="1">
    <citation type="submission" date="2023-07" db="EMBL/GenBank/DDBJ databases">
        <title>Genome content predicts the carbon catabolic preferences of heterotrophic bacteria.</title>
        <authorList>
            <person name="Gralka M."/>
        </authorList>
    </citation>
    <scope>NUCLEOTIDE SEQUENCE</scope>
    <source>
        <strain evidence="4">4G09</strain>
    </source>
</reference>
<dbReference type="InterPro" id="IPR011990">
    <property type="entry name" value="TPR-like_helical_dom_sf"/>
</dbReference>
<feature type="domain" description="GGDEF" evidence="3">
    <location>
        <begin position="504"/>
        <end position="639"/>
    </location>
</feature>
<dbReference type="PROSITE" id="PS50887">
    <property type="entry name" value="GGDEF"/>
    <property type="match status" value="1"/>
</dbReference>
<dbReference type="SMART" id="SM00267">
    <property type="entry name" value="GGDEF"/>
    <property type="match status" value="1"/>
</dbReference>
<dbReference type="NCBIfam" id="TIGR00254">
    <property type="entry name" value="GGDEF"/>
    <property type="match status" value="1"/>
</dbReference>
<dbReference type="Gene3D" id="3.30.70.270">
    <property type="match status" value="1"/>
</dbReference>
<dbReference type="InterPro" id="IPR000160">
    <property type="entry name" value="GGDEF_dom"/>
</dbReference>
<dbReference type="SMART" id="SM00028">
    <property type="entry name" value="TPR"/>
    <property type="match status" value="3"/>
</dbReference>
<dbReference type="Pfam" id="PF13424">
    <property type="entry name" value="TPR_12"/>
    <property type="match status" value="1"/>
</dbReference>
<dbReference type="InterPro" id="IPR050469">
    <property type="entry name" value="Diguanylate_Cyclase"/>
</dbReference>
<sequence>MTNNMQFKASYLSVLVKQLVVVFFLLAAFQSIAYSNNSTTPELSQQDVRALIKSVRTDRLDYLQNKKQITQAYEQSKLKQNDALHLEAAAVYAELLFREEKYEKLDKHLTVYLSNQQLSKQPDVLLLFLESQLKLLSLQKELQKANDVVNQLKTRFSQSTPAEKIIILKAFAYFYTETDELKKTLSVALDGLELAMQNNDIASQGYFYRKIADAYNYLENKEKAITYAKKALIAYQQTQDGLYTAKAYWSLGNVLLEINKPNESLIYLDKALSYFESVNMQKGLSFAQYSIANILYKQENYEDALALATKNIEVAHLAGIGDMKLASMILMLDIYKKQGLLEKADKMNDEVFSMIDDFSRSIYKADYLQKRYQLKRSLNKTDDAFDAMEQMLTFMKKHYEATSETNIKTLQIKFEVKEKEEKILQLEYDKNINELLAKEEYQQKIIWRLSATIAFILVIVSLLLIYKQVLQRKKYYNIALTDYLTSSLNRRGIMQKAAQKLKQSNATIAIVDLDLFKHINDTYGHDVGDSVLKAFARAAQNTLACDDQFGRYGGEEWLFILNTVDKQSVKTTFDSIANTLIDICSEIEGLNNTETITFSAGAAISSSSNRSLEKLIIHADELLYKAKQSGRNQVNVEQP</sequence>
<evidence type="ECO:0000256" key="2">
    <source>
        <dbReference type="SAM" id="Phobius"/>
    </source>
</evidence>
<protein>
    <recommendedName>
        <fullName evidence="1">diguanylate cyclase</fullName>
        <ecNumber evidence="1">2.7.7.65</ecNumber>
    </recommendedName>
</protein>
<dbReference type="InterPro" id="IPR043128">
    <property type="entry name" value="Rev_trsase/Diguanyl_cyclase"/>
</dbReference>
<comment type="caution">
    <text evidence="4">The sequence shown here is derived from an EMBL/GenBank/DDBJ whole genome shotgun (WGS) entry which is preliminary data.</text>
</comment>
<dbReference type="InterPro" id="IPR019734">
    <property type="entry name" value="TPR_rpt"/>
</dbReference>
<dbReference type="PANTHER" id="PTHR45138:SF24">
    <property type="entry name" value="DIGUANYLATE CYCLASE DGCC-RELATED"/>
    <property type="match status" value="1"/>
</dbReference>
<evidence type="ECO:0000256" key="1">
    <source>
        <dbReference type="ARBA" id="ARBA00012528"/>
    </source>
</evidence>
<evidence type="ECO:0000313" key="4">
    <source>
        <dbReference type="EMBL" id="MDP2566257.1"/>
    </source>
</evidence>
<dbReference type="Pfam" id="PF00990">
    <property type="entry name" value="GGDEF"/>
    <property type="match status" value="1"/>
</dbReference>
<evidence type="ECO:0000313" key="5">
    <source>
        <dbReference type="Proteomes" id="UP001177212"/>
    </source>
</evidence>
<dbReference type="EC" id="2.7.7.65" evidence="1"/>
<dbReference type="SUPFAM" id="SSF55073">
    <property type="entry name" value="Nucleotide cyclase"/>
    <property type="match status" value="1"/>
</dbReference>
<keyword evidence="2" id="KW-0472">Membrane</keyword>
<organism evidence="4 5">
    <name type="scientific">Pseudoalteromonas marina</name>
    <dbReference type="NCBI Taxonomy" id="267375"/>
    <lineage>
        <taxon>Bacteria</taxon>
        <taxon>Pseudomonadati</taxon>
        <taxon>Pseudomonadota</taxon>
        <taxon>Gammaproteobacteria</taxon>
        <taxon>Alteromonadales</taxon>
        <taxon>Pseudoalteromonadaceae</taxon>
        <taxon>Pseudoalteromonas</taxon>
    </lineage>
</organism>